<reference evidence="1" key="2">
    <citation type="submission" date="2006-07" db="EMBL/GenBank/DDBJ databases">
        <authorList>
            <person name="Zhang C.-X."/>
            <person name="Yang Z.-N."/>
            <person name="Ma X.-C."/>
            <person name="Xiao Q."/>
        </authorList>
    </citation>
    <scope>NUCLEOTIDE SEQUENCE</scope>
    <source>
        <strain evidence="1">A1</strain>
    </source>
</reference>
<reference evidence="2" key="4">
    <citation type="submission" date="2021-06" db="EMBL/GenBank/DDBJ databases">
        <authorList>
            <person name="Xiao Q."/>
            <person name="Zhang X.X."/>
            <person name="Tang M.J."/>
        </authorList>
    </citation>
    <scope>NUCLEOTIDE SEQUENCE</scope>
    <source>
        <strain evidence="2">QF4</strain>
    </source>
</reference>
<dbReference type="OrthoDB" id="22425at10239"/>
<evidence type="ECO:0000313" key="2">
    <source>
        <dbReference type="EMBL" id="QWV59628.1"/>
    </source>
</evidence>
<gene>
    <name evidence="2" type="ORF">QF4000042</name>
</gene>
<reference evidence="1 3" key="3">
    <citation type="journal article" date="2007" name="Virology">
        <title>Genome sequence and organization of a nucleopolyhedrovirus that infects the tea looper caterpillar, Ectropis obliqua.</title>
        <authorList>
            <person name="Ma X.C."/>
            <person name="Shang J.Y."/>
            <person name="Yang Z.N."/>
            <person name="Bao Y.Y."/>
            <person name="Xiao Q."/>
            <person name="Zhang C.X."/>
        </authorList>
    </citation>
    <scope>NUCLEOTIDE SEQUENCE [LARGE SCALE GENOMIC DNA]</scope>
    <source>
        <strain evidence="1 3">A1</strain>
    </source>
</reference>
<organism evidence="1 3">
    <name type="scientific">Ectropis obliqua nucleopolyhedrovirus</name>
    <dbReference type="NCBI Taxonomy" id="59376"/>
    <lineage>
        <taxon>Viruses</taxon>
        <taxon>Viruses incertae sedis</taxon>
        <taxon>Naldaviricetes</taxon>
        <taxon>Lefavirales</taxon>
        <taxon>Baculoviridae</taxon>
        <taxon>Alphabaculovirus</taxon>
        <taxon>Alphabaculovirus ecobliquae</taxon>
    </lineage>
</organism>
<name>A0EZ08_9ABAC</name>
<proteinExistence type="predicted"/>
<dbReference type="EMBL" id="DQ837165">
    <property type="protein sequence ID" value="ABI35788.1"/>
    <property type="molecule type" value="Genomic_DNA"/>
</dbReference>
<evidence type="ECO:0000313" key="3">
    <source>
        <dbReference type="Proteomes" id="UP000214344"/>
    </source>
</evidence>
<reference evidence="1 3" key="1">
    <citation type="journal article" date="2006" name="J. Microbiol.">
        <title>Morphological, phylogenetic and biological characteristics of Ectropis obliqua single-nucleocapsid nucleopolyhedrovirus.</title>
        <authorList>
            <person name="Ma X.C."/>
            <person name="Xu H.J."/>
            <person name="Tang M.J."/>
            <person name="Xiao Q."/>
            <person name="Hong J."/>
            <person name="Zhang C.X."/>
        </authorList>
    </citation>
    <scope>NUCLEOTIDE SEQUENCE [LARGE SCALE GENOMIC DNA]</scope>
    <source>
        <strain evidence="1 3">A1</strain>
    </source>
</reference>
<accession>A0EZ08</accession>
<evidence type="ECO:0000313" key="1">
    <source>
        <dbReference type="EMBL" id="ABI35788.1"/>
    </source>
</evidence>
<dbReference type="KEGG" id="vg:5176419"/>
<dbReference type="Proteomes" id="UP000214344">
    <property type="component" value="Segment"/>
</dbReference>
<dbReference type="RefSeq" id="YP_874298.1">
    <property type="nucleotide sequence ID" value="NC_008586.1"/>
</dbReference>
<sequence length="110" mass="12637">MHISAYTIELITRNFHNVDIIDTILKEYFCPVFVLHSRSSSCAVCEDQMCVHSDNSVTYKMYENYLQNERSNMTAVIVHEYGSLENVESLIVRCVERMGVSRAGDLQARP</sequence>
<keyword evidence="3" id="KW-1185">Reference proteome</keyword>
<protein>
    <submittedName>
        <fullName evidence="1">Uncharacterized protein</fullName>
    </submittedName>
</protein>
<dbReference type="EMBL" id="MZ394738">
    <property type="protein sequence ID" value="QWV59628.1"/>
    <property type="molecule type" value="Genomic_DNA"/>
</dbReference>